<keyword evidence="1" id="KW-0812">Transmembrane</keyword>
<dbReference type="Proteomes" id="UP000039046">
    <property type="component" value="Unassembled WGS sequence"/>
</dbReference>
<dbReference type="EMBL" id="CDHN01000003">
    <property type="protein sequence ID" value="CEJ91446.1"/>
    <property type="molecule type" value="Genomic_DNA"/>
</dbReference>
<organism evidence="2 3">
    <name type="scientific">[Torrubiella] hemipterigena</name>
    <dbReference type="NCBI Taxonomy" id="1531966"/>
    <lineage>
        <taxon>Eukaryota</taxon>
        <taxon>Fungi</taxon>
        <taxon>Dikarya</taxon>
        <taxon>Ascomycota</taxon>
        <taxon>Pezizomycotina</taxon>
        <taxon>Sordariomycetes</taxon>
        <taxon>Hypocreomycetidae</taxon>
        <taxon>Hypocreales</taxon>
        <taxon>Clavicipitaceae</taxon>
        <taxon>Clavicipitaceae incertae sedis</taxon>
        <taxon>'Torrubiella' clade</taxon>
    </lineage>
</organism>
<feature type="transmembrane region" description="Helical" evidence="1">
    <location>
        <begin position="184"/>
        <end position="205"/>
    </location>
</feature>
<dbReference type="AlphaFoldDB" id="A0A0A1T2M8"/>
<keyword evidence="1" id="KW-0472">Membrane</keyword>
<dbReference type="HOGENOM" id="CLU_1262299_0_0_1"/>
<proteinExistence type="predicted"/>
<keyword evidence="1" id="KW-1133">Transmembrane helix</keyword>
<evidence type="ECO:0000256" key="1">
    <source>
        <dbReference type="SAM" id="Phobius"/>
    </source>
</evidence>
<evidence type="ECO:0000313" key="3">
    <source>
        <dbReference type="Proteomes" id="UP000039046"/>
    </source>
</evidence>
<protein>
    <submittedName>
        <fullName evidence="2">Uncharacterized protein</fullName>
    </submittedName>
</protein>
<reference evidence="2 3" key="1">
    <citation type="journal article" date="2015" name="Genome Announc.">
        <title>Draft Genome Sequence and Gene Annotation of the Entomopathogenic Fungus Verticillium hemipterigenum.</title>
        <authorList>
            <person name="Horn F."/>
            <person name="Habel A."/>
            <person name="Scharf D.H."/>
            <person name="Dworschak J."/>
            <person name="Brakhage A.A."/>
            <person name="Guthke R."/>
            <person name="Hertweck C."/>
            <person name="Linde J."/>
        </authorList>
    </citation>
    <scope>NUCLEOTIDE SEQUENCE [LARGE SCALE GENOMIC DNA]</scope>
</reference>
<sequence length="219" mass="24300">MAGFFSVIYGGTAGLTAFTAIVACLLCATRLTRVKAHWRSWYMAFTILTTITTLLGVASQSLRLAFNIAWDESDNPHRDYNRHVYIAFIFTDITYQLFLNASQLGLFCTILMAGVGSDHSKFQKISRLIVYMVGGLLLVISFAKFAVECKYYLYLTNVADPYHAEEESSSVAGQVLVSVRLDTAFKVMMLVASIGAIVHCLLTVFSPQGEKRVRFSSDS</sequence>
<feature type="transmembrane region" description="Helical" evidence="1">
    <location>
        <begin position="40"/>
        <end position="58"/>
    </location>
</feature>
<feature type="transmembrane region" description="Helical" evidence="1">
    <location>
        <begin position="128"/>
        <end position="147"/>
    </location>
</feature>
<feature type="transmembrane region" description="Helical" evidence="1">
    <location>
        <begin position="6"/>
        <end position="28"/>
    </location>
</feature>
<name>A0A0A1T2M8_9HYPO</name>
<feature type="transmembrane region" description="Helical" evidence="1">
    <location>
        <begin position="97"/>
        <end position="116"/>
    </location>
</feature>
<keyword evidence="3" id="KW-1185">Reference proteome</keyword>
<gene>
    <name evidence="2" type="ORF">VHEMI07156</name>
</gene>
<accession>A0A0A1T2M8</accession>
<evidence type="ECO:0000313" key="2">
    <source>
        <dbReference type="EMBL" id="CEJ91446.1"/>
    </source>
</evidence>